<evidence type="ECO:0000259" key="4">
    <source>
        <dbReference type="PROSITE" id="PS51393"/>
    </source>
</evidence>
<dbReference type="AlphaFoldDB" id="A0A2T1E9R9"/>
<protein>
    <submittedName>
        <fullName evidence="5">Lipoxygenase</fullName>
    </submittedName>
</protein>
<comment type="caution">
    <text evidence="5">The sequence shown here is derived from an EMBL/GenBank/DDBJ whole genome shotgun (WGS) entry which is preliminary data.</text>
</comment>
<dbReference type="PROSITE" id="PS00081">
    <property type="entry name" value="LIPOXYGENASE_2"/>
    <property type="match status" value="1"/>
</dbReference>
<gene>
    <name evidence="5" type="ORF">C7B82_11595</name>
</gene>
<dbReference type="Proteomes" id="UP000239576">
    <property type="component" value="Unassembled WGS sequence"/>
</dbReference>
<dbReference type="SUPFAM" id="SSF48484">
    <property type="entry name" value="Lipoxigenase"/>
    <property type="match status" value="2"/>
</dbReference>
<sequence length="648" mass="73230">MGFHVSPTQQQGHYRYDPTSLDQRGPARIFPYAGEDGVLRYILSQRRHNLLAQGQVSEPWSLLLRQLEQMNQTLDQAWSQFATLLVDFKILQSGWFNANLPPNEQFDAEFVRERRAMATVLLAAKTAARFHPDTTDRRSHFYQVLEDFGRSRPVVSCIHERHGGLSDREFARQRLAGQNPMAIRQIQQTDQALLQVWSERLRAEHEQTGQVSSNSDAVDLAQAAAERRLFVADYPLLQQLTPANLQSGRYVGSPIAVFYRADTGLEPVLIQVEPGRLVTPTQADTDRWMQAKLFVQTADVTYHELIVHLCDTHLTMEAFAIATPRQLPATHPVYRLLRPHFRFLLAINTRGNTILLGEGAAIDNLMAPTRAASLAIINQAYRERSFQDYALPTIIHQRGIEPDVLPEFPYRDDALLLWEAIARYVTRYLQRYYPDDQSVQRDPYLQAWAAELGAPLDSRPSTEFPQVPTWLPSEWLQHTRLNPDPLPTDPRVPNFPPAAGAEAQVGSLTSLQQLTNIATQVIFTCGPQHAAVNFSQFDYVGYTPNAPLALYSRPDTATSLQQLLPNADQDLAQMELSFALSGIRWGTLGSSELIQFVEAGDRQTLAQFQSDLAAIELKIKARNQQRLAEYGVDYPYLLPSRIPNSINI</sequence>
<evidence type="ECO:0000256" key="2">
    <source>
        <dbReference type="ARBA" id="ARBA00023002"/>
    </source>
</evidence>
<dbReference type="Gene3D" id="1.20.245.10">
    <property type="entry name" value="Lipoxygenase-1, Domain 5"/>
    <property type="match status" value="2"/>
</dbReference>
<dbReference type="PROSITE" id="PS51393">
    <property type="entry name" value="LIPOXYGENASE_3"/>
    <property type="match status" value="1"/>
</dbReference>
<name>A0A2T1E9R9_9CYAN</name>
<dbReference type="InterPro" id="IPR013819">
    <property type="entry name" value="LipOase_C"/>
</dbReference>
<dbReference type="InterPro" id="IPR000907">
    <property type="entry name" value="LipOase"/>
</dbReference>
<proteinExistence type="predicted"/>
<organism evidence="5 6">
    <name type="scientific">Stenomitos frigidus ULC18</name>
    <dbReference type="NCBI Taxonomy" id="2107698"/>
    <lineage>
        <taxon>Bacteria</taxon>
        <taxon>Bacillati</taxon>
        <taxon>Cyanobacteriota</taxon>
        <taxon>Cyanophyceae</taxon>
        <taxon>Leptolyngbyales</taxon>
        <taxon>Leptolyngbyaceae</taxon>
        <taxon>Stenomitos</taxon>
    </lineage>
</organism>
<dbReference type="InterPro" id="IPR036226">
    <property type="entry name" value="LipOase_C_sf"/>
</dbReference>
<dbReference type="Gene3D" id="3.10.450.60">
    <property type="match status" value="1"/>
</dbReference>
<accession>A0A2T1E9R9</accession>
<feature type="domain" description="Lipoxygenase" evidence="4">
    <location>
        <begin position="167"/>
        <end position="648"/>
    </location>
</feature>
<dbReference type="InterPro" id="IPR020834">
    <property type="entry name" value="LipOase_CS"/>
</dbReference>
<feature type="compositionally biased region" description="Polar residues" evidence="3">
    <location>
        <begin position="1"/>
        <end position="12"/>
    </location>
</feature>
<keyword evidence="2" id="KW-0560">Oxidoreductase</keyword>
<evidence type="ECO:0000313" key="5">
    <source>
        <dbReference type="EMBL" id="PSB29454.1"/>
    </source>
</evidence>
<dbReference type="GO" id="GO:0016702">
    <property type="term" value="F:oxidoreductase activity, acting on single donors with incorporation of molecular oxygen, incorporation of two atoms of oxygen"/>
    <property type="evidence" value="ECO:0007669"/>
    <property type="project" value="InterPro"/>
</dbReference>
<dbReference type="PRINTS" id="PR00087">
    <property type="entry name" value="LIPOXYGENASE"/>
</dbReference>
<keyword evidence="1" id="KW-0479">Metal-binding</keyword>
<dbReference type="PANTHER" id="PTHR11771">
    <property type="entry name" value="LIPOXYGENASE"/>
    <property type="match status" value="1"/>
</dbReference>
<dbReference type="RefSeq" id="WP_106256448.1">
    <property type="nucleotide sequence ID" value="NZ_CAWNSW010000155.1"/>
</dbReference>
<reference evidence="5 6" key="2">
    <citation type="submission" date="2018-03" db="EMBL/GenBank/DDBJ databases">
        <title>The ancient ancestry and fast evolution of plastids.</title>
        <authorList>
            <person name="Moore K.R."/>
            <person name="Magnabosco C."/>
            <person name="Momper L."/>
            <person name="Gold D.A."/>
            <person name="Bosak T."/>
            <person name="Fournier G.P."/>
        </authorList>
    </citation>
    <scope>NUCLEOTIDE SEQUENCE [LARGE SCALE GENOMIC DNA]</scope>
    <source>
        <strain evidence="5 6">ULC18</strain>
    </source>
</reference>
<evidence type="ECO:0000256" key="1">
    <source>
        <dbReference type="ARBA" id="ARBA00022723"/>
    </source>
</evidence>
<dbReference type="SMR" id="A0A2T1E9R9"/>
<feature type="region of interest" description="Disordered" evidence="3">
    <location>
        <begin position="1"/>
        <end position="20"/>
    </location>
</feature>
<dbReference type="GO" id="GO:0034440">
    <property type="term" value="P:lipid oxidation"/>
    <property type="evidence" value="ECO:0007669"/>
    <property type="project" value="InterPro"/>
</dbReference>
<reference evidence="6" key="1">
    <citation type="submission" date="2018-02" db="EMBL/GenBank/DDBJ databases">
        <authorList>
            <person name="Moore K."/>
            <person name="Momper L."/>
        </authorList>
    </citation>
    <scope>NUCLEOTIDE SEQUENCE [LARGE SCALE GENOMIC DNA]</scope>
    <source>
        <strain evidence="6">ULC18</strain>
    </source>
</reference>
<dbReference type="EMBL" id="PVWK01000062">
    <property type="protein sequence ID" value="PSB29454.1"/>
    <property type="molecule type" value="Genomic_DNA"/>
</dbReference>
<dbReference type="Pfam" id="PF00305">
    <property type="entry name" value="Lipoxygenase"/>
    <property type="match status" value="2"/>
</dbReference>
<dbReference type="GO" id="GO:0046872">
    <property type="term" value="F:metal ion binding"/>
    <property type="evidence" value="ECO:0007669"/>
    <property type="project" value="UniProtKB-KW"/>
</dbReference>
<evidence type="ECO:0000256" key="3">
    <source>
        <dbReference type="SAM" id="MobiDB-lite"/>
    </source>
</evidence>
<keyword evidence="6" id="KW-1185">Reference proteome</keyword>
<evidence type="ECO:0000313" key="6">
    <source>
        <dbReference type="Proteomes" id="UP000239576"/>
    </source>
</evidence>
<dbReference type="OrthoDB" id="5912511at2"/>